<dbReference type="SUPFAM" id="SSF47598">
    <property type="entry name" value="Ribbon-helix-helix"/>
    <property type="match status" value="1"/>
</dbReference>
<dbReference type="SUPFAM" id="SSF143100">
    <property type="entry name" value="TTHA1013/TTHA0281-like"/>
    <property type="match status" value="1"/>
</dbReference>
<evidence type="ECO:0000313" key="1">
    <source>
        <dbReference type="EMBL" id="MBM6826416.1"/>
    </source>
</evidence>
<protein>
    <submittedName>
        <fullName evidence="1">Type II toxin-antitoxin system HicB family antitoxin</fullName>
    </submittedName>
</protein>
<dbReference type="RefSeq" id="WP_204908464.1">
    <property type="nucleotide sequence ID" value="NZ_JACJLV010000010.1"/>
</dbReference>
<gene>
    <name evidence="1" type="ORF">H6A13_04740</name>
</gene>
<dbReference type="AlphaFoldDB" id="A0A938X201"/>
<dbReference type="InterPro" id="IPR013321">
    <property type="entry name" value="Arc_rbn_hlx_hlx"/>
</dbReference>
<name>A0A938X201_9CLOT</name>
<reference evidence="1" key="1">
    <citation type="submission" date="2020-08" db="EMBL/GenBank/DDBJ databases">
        <authorList>
            <person name="Cejkova D."/>
            <person name="Kubasova T."/>
            <person name="Jahodarova E."/>
            <person name="Rychlik I."/>
        </authorList>
    </citation>
    <scope>NUCLEOTIDE SEQUENCE</scope>
    <source>
        <strain evidence="1">An420c</strain>
    </source>
</reference>
<evidence type="ECO:0000313" key="2">
    <source>
        <dbReference type="Proteomes" id="UP000713880"/>
    </source>
</evidence>
<dbReference type="InterPro" id="IPR008651">
    <property type="entry name" value="Uncharacterised_HicB"/>
</dbReference>
<dbReference type="InterPro" id="IPR010985">
    <property type="entry name" value="Ribbon_hlx_hlx"/>
</dbReference>
<dbReference type="GO" id="GO:0006355">
    <property type="term" value="P:regulation of DNA-templated transcription"/>
    <property type="evidence" value="ECO:0007669"/>
    <property type="project" value="InterPro"/>
</dbReference>
<dbReference type="Gene3D" id="1.10.1220.10">
    <property type="entry name" value="Met repressor-like"/>
    <property type="match status" value="1"/>
</dbReference>
<keyword evidence="2" id="KW-1185">Reference proteome</keyword>
<dbReference type="InterPro" id="IPR035069">
    <property type="entry name" value="TTHA1013/TTHA0281-like"/>
</dbReference>
<dbReference type="Proteomes" id="UP000713880">
    <property type="component" value="Unassembled WGS sequence"/>
</dbReference>
<proteinExistence type="predicted"/>
<reference evidence="1" key="2">
    <citation type="journal article" date="2021" name="Sci. Rep.">
        <title>The distribution of antibiotic resistance genes in chicken gut microbiota commensals.</title>
        <authorList>
            <person name="Juricova H."/>
            <person name="Matiasovicova J."/>
            <person name="Kubasova T."/>
            <person name="Cejkova D."/>
            <person name="Rychlik I."/>
        </authorList>
    </citation>
    <scope>NUCLEOTIDE SEQUENCE</scope>
    <source>
        <strain evidence="1">An420c</strain>
    </source>
</reference>
<comment type="caution">
    <text evidence="1">The sequence shown here is derived from an EMBL/GenBank/DDBJ whole genome shotgun (WGS) entry which is preliminary data.</text>
</comment>
<dbReference type="Pfam" id="PF05534">
    <property type="entry name" value="HicB"/>
    <property type="match status" value="1"/>
</dbReference>
<organism evidence="1 2">
    <name type="scientific">Mordavella massiliensis</name>
    <dbReference type="NCBI Taxonomy" id="1871024"/>
    <lineage>
        <taxon>Bacteria</taxon>
        <taxon>Bacillati</taxon>
        <taxon>Bacillota</taxon>
        <taxon>Clostridia</taxon>
        <taxon>Eubacteriales</taxon>
        <taxon>Clostridiaceae</taxon>
        <taxon>Mordavella</taxon>
    </lineage>
</organism>
<accession>A0A938X201</accession>
<dbReference type="EMBL" id="JACJLV010000010">
    <property type="protein sequence ID" value="MBM6826416.1"/>
    <property type="molecule type" value="Genomic_DNA"/>
</dbReference>
<sequence length="114" mass="12719">MNNTISYKGYTGTVEFSETDGIFYGKVVGIRALISYEGTNAKDLIDDFHNAVDDYLIVCREEGISPEKAYKGGFNVRISPELHKAAALYALSHQISLNNFVEQAIKNQLKEKVL</sequence>